<feature type="transmembrane region" description="Helical" evidence="1">
    <location>
        <begin position="262"/>
        <end position="281"/>
    </location>
</feature>
<dbReference type="AlphaFoldDB" id="A0AAV3TDT9"/>
<keyword evidence="3" id="KW-1185">Reference proteome</keyword>
<feature type="transmembrane region" description="Helical" evidence="1">
    <location>
        <begin position="52"/>
        <end position="70"/>
    </location>
</feature>
<evidence type="ECO:0000313" key="3">
    <source>
        <dbReference type="Proteomes" id="UP001500420"/>
    </source>
</evidence>
<sequence length="611" mass="65633">MTTDTDRTESRGTRRARIALLVGFVALTTAVIAAHRSPARSYELSIYEATPLLFWGGVGVAALIGVVIAVRGPASRRVGQGATLLAGASALSVAALPILRGYYFYGKGDPLSHLGWARMFEVGVLHPAGMRYPAIHTISVQLSSVTGLELRLTMMLTVAVFFLVFLLFVPLCVAAIADTRSAIAVGAVSALLLMPINNLGTHAVAYPTTQAIMFAPVVLYLAMGYASDRGDHRRLVGNVTGVGLLLALSTTAVVLLHPQQAVNLLGAFVLIATLQYLYRRLGRNHPIATHRRLYAQTGLFGLVFLLWSARLERVYEAVAAIASGLLSASQPGGAVASRASSLTLLGGSLEEMFVKLFGVSLVYAVLAAVLAVAVLAGGVGRIDDDGTAYLEYLILTGVPAAGFFVVFLLANAQTQYFRYHGFLMAIVTILGAVALTVGIDRLSDVRGRSVLSVALAVAFVAFLVLQAVAFHPSPYIYQPNSQVTEAEVDGYTTALEHRNESTAFAGIRSGPRRFIDLHYGTTTPAAERISWRRYVVPQGHFRNGTVESAFDDPTYVPVTEADVERETVLYEGFRYNEAGFEQLEQEAEIDRVQANDQFELYLVDPNASVGG</sequence>
<feature type="transmembrane region" description="Helical" evidence="1">
    <location>
        <begin position="181"/>
        <end position="197"/>
    </location>
</feature>
<gene>
    <name evidence="2" type="ORF">GCM10009020_25600</name>
</gene>
<reference evidence="2 3" key="1">
    <citation type="journal article" date="2019" name="Int. J. Syst. Evol. Microbiol.">
        <title>The Global Catalogue of Microorganisms (GCM) 10K type strain sequencing project: providing services to taxonomists for standard genome sequencing and annotation.</title>
        <authorList>
            <consortium name="The Broad Institute Genomics Platform"/>
            <consortium name="The Broad Institute Genome Sequencing Center for Infectious Disease"/>
            <person name="Wu L."/>
            <person name="Ma J."/>
        </authorList>
    </citation>
    <scope>NUCLEOTIDE SEQUENCE [LARGE SCALE GENOMIC DNA]</scope>
    <source>
        <strain evidence="2 3">JCM 16328</strain>
    </source>
</reference>
<dbReference type="EMBL" id="BAAADV010000006">
    <property type="protein sequence ID" value="GAA0676644.1"/>
    <property type="molecule type" value="Genomic_DNA"/>
</dbReference>
<dbReference type="Proteomes" id="UP001500420">
    <property type="component" value="Unassembled WGS sequence"/>
</dbReference>
<keyword evidence="1" id="KW-0812">Transmembrane</keyword>
<protein>
    <recommendedName>
        <fullName evidence="4">MFS transporter</fullName>
    </recommendedName>
</protein>
<dbReference type="RefSeq" id="WP_343774434.1">
    <property type="nucleotide sequence ID" value="NZ_BAAADV010000006.1"/>
</dbReference>
<feature type="transmembrane region" description="Helical" evidence="1">
    <location>
        <begin position="152"/>
        <end position="174"/>
    </location>
</feature>
<keyword evidence="1" id="KW-0472">Membrane</keyword>
<evidence type="ECO:0000313" key="2">
    <source>
        <dbReference type="EMBL" id="GAA0676644.1"/>
    </source>
</evidence>
<feature type="transmembrane region" description="Helical" evidence="1">
    <location>
        <begin position="389"/>
        <end position="410"/>
    </location>
</feature>
<keyword evidence="1" id="KW-1133">Transmembrane helix</keyword>
<evidence type="ECO:0000256" key="1">
    <source>
        <dbReference type="SAM" id="Phobius"/>
    </source>
</evidence>
<organism evidence="2 3">
    <name type="scientific">Natronoarchaeum mannanilyticum</name>
    <dbReference type="NCBI Taxonomy" id="926360"/>
    <lineage>
        <taxon>Archaea</taxon>
        <taxon>Methanobacteriati</taxon>
        <taxon>Methanobacteriota</taxon>
        <taxon>Stenosarchaea group</taxon>
        <taxon>Halobacteria</taxon>
        <taxon>Halobacteriales</taxon>
        <taxon>Natronoarchaeaceae</taxon>
    </lineage>
</organism>
<feature type="transmembrane region" description="Helical" evidence="1">
    <location>
        <begin position="352"/>
        <end position="377"/>
    </location>
</feature>
<feature type="transmembrane region" description="Helical" evidence="1">
    <location>
        <begin position="450"/>
        <end position="470"/>
    </location>
</feature>
<feature type="transmembrane region" description="Helical" evidence="1">
    <location>
        <begin position="203"/>
        <end position="223"/>
    </location>
</feature>
<comment type="caution">
    <text evidence="2">The sequence shown here is derived from an EMBL/GenBank/DDBJ whole genome shotgun (WGS) entry which is preliminary data.</text>
</comment>
<feature type="transmembrane region" description="Helical" evidence="1">
    <location>
        <begin position="235"/>
        <end position="256"/>
    </location>
</feature>
<evidence type="ECO:0008006" key="4">
    <source>
        <dbReference type="Google" id="ProtNLM"/>
    </source>
</evidence>
<feature type="transmembrane region" description="Helical" evidence="1">
    <location>
        <begin position="82"/>
        <end position="105"/>
    </location>
</feature>
<feature type="transmembrane region" description="Helical" evidence="1">
    <location>
        <begin position="416"/>
        <end position="438"/>
    </location>
</feature>
<name>A0AAV3TDT9_9EURY</name>
<proteinExistence type="predicted"/>
<accession>A0AAV3TDT9</accession>